<accession>A0A430F838</accession>
<dbReference type="InterPro" id="IPR002053">
    <property type="entry name" value="Glyco_hydro_25"/>
</dbReference>
<keyword evidence="2" id="KW-0378">Hydrolase</keyword>
<dbReference type="GO" id="GO:0003796">
    <property type="term" value="F:lysozyme activity"/>
    <property type="evidence" value="ECO:0007669"/>
    <property type="project" value="InterPro"/>
</dbReference>
<keyword evidence="3" id="KW-1185">Reference proteome</keyword>
<dbReference type="EMBL" id="QXGI01000002">
    <property type="protein sequence ID" value="RSX49044.1"/>
    <property type="molecule type" value="Genomic_DNA"/>
</dbReference>
<protein>
    <submittedName>
        <fullName evidence="2">Glycosyl hydrolase family 25</fullName>
    </submittedName>
</protein>
<gene>
    <name evidence="2" type="ORF">D2E22_0464</name>
</gene>
<dbReference type="GO" id="GO:0016052">
    <property type="term" value="P:carbohydrate catabolic process"/>
    <property type="evidence" value="ECO:0007669"/>
    <property type="project" value="TreeGrafter"/>
</dbReference>
<dbReference type="GO" id="GO:0016998">
    <property type="term" value="P:cell wall macromolecule catabolic process"/>
    <property type="evidence" value="ECO:0007669"/>
    <property type="project" value="InterPro"/>
</dbReference>
<evidence type="ECO:0000256" key="1">
    <source>
        <dbReference type="ARBA" id="ARBA00010646"/>
    </source>
</evidence>
<organism evidence="2 3">
    <name type="scientific">Bifidobacterium castoris</name>
    <dbReference type="NCBI Taxonomy" id="2306972"/>
    <lineage>
        <taxon>Bacteria</taxon>
        <taxon>Bacillati</taxon>
        <taxon>Actinomycetota</taxon>
        <taxon>Actinomycetes</taxon>
        <taxon>Bifidobacteriales</taxon>
        <taxon>Bifidobacteriaceae</taxon>
        <taxon>Bifidobacterium</taxon>
    </lineage>
</organism>
<comment type="caution">
    <text evidence="2">The sequence shown here is derived from an EMBL/GenBank/DDBJ whole genome shotgun (WGS) entry which is preliminary data.</text>
</comment>
<dbReference type="RefSeq" id="WP_164518384.1">
    <property type="nucleotide sequence ID" value="NZ_QXGI01000002.1"/>
</dbReference>
<proteinExistence type="inferred from homology"/>
<reference evidence="2 3" key="1">
    <citation type="submission" date="2018-09" db="EMBL/GenBank/DDBJ databases">
        <title>Characterization of the phylogenetic diversity of five novel species belonging to the genus Bifidobacterium.</title>
        <authorList>
            <person name="Lugli G.A."/>
            <person name="Duranti S."/>
            <person name="Milani C."/>
        </authorList>
    </citation>
    <scope>NUCLEOTIDE SEQUENCE [LARGE SCALE GENOMIC DNA]</scope>
    <source>
        <strain evidence="2 3">2020B</strain>
    </source>
</reference>
<name>A0A430F838_9BIFI</name>
<dbReference type="Pfam" id="PF01183">
    <property type="entry name" value="Glyco_hydro_25"/>
    <property type="match status" value="1"/>
</dbReference>
<evidence type="ECO:0000313" key="2">
    <source>
        <dbReference type="EMBL" id="RSX49044.1"/>
    </source>
</evidence>
<dbReference type="PANTHER" id="PTHR34135">
    <property type="entry name" value="LYSOZYME"/>
    <property type="match status" value="1"/>
</dbReference>
<dbReference type="PROSITE" id="PS51904">
    <property type="entry name" value="GLYCOSYL_HYDROL_F25_2"/>
    <property type="match status" value="1"/>
</dbReference>
<dbReference type="InterPro" id="IPR017853">
    <property type="entry name" value="GH"/>
</dbReference>
<dbReference type="GO" id="GO:0009253">
    <property type="term" value="P:peptidoglycan catabolic process"/>
    <property type="evidence" value="ECO:0007669"/>
    <property type="project" value="InterPro"/>
</dbReference>
<dbReference type="AlphaFoldDB" id="A0A430F838"/>
<dbReference type="Gene3D" id="3.20.20.80">
    <property type="entry name" value="Glycosidases"/>
    <property type="match status" value="1"/>
</dbReference>
<dbReference type="SUPFAM" id="SSF51445">
    <property type="entry name" value="(Trans)glycosidases"/>
    <property type="match status" value="1"/>
</dbReference>
<dbReference type="PANTHER" id="PTHR34135:SF2">
    <property type="entry name" value="LYSOZYME"/>
    <property type="match status" value="1"/>
</dbReference>
<comment type="similarity">
    <text evidence="1">Belongs to the glycosyl hydrolase 25 family.</text>
</comment>
<dbReference type="Proteomes" id="UP000288052">
    <property type="component" value="Unassembled WGS sequence"/>
</dbReference>
<evidence type="ECO:0000313" key="3">
    <source>
        <dbReference type="Proteomes" id="UP000288052"/>
    </source>
</evidence>
<sequence length="235" mass="25787">MRLGDTSASMSVHGLCSKQYKEKTIHGIDISNWKADFNPDRVPFDFLVVQATWGAGEFTGNGIVRGVWVGADAKIQQCVALGKPFGYMHYIRGVGAEAEARFFAANTLGYVHRGLPCVDWEVADNPAWNDIGYLDRFFGTYIALTRVKPLVYVQQSAMSAVAGAAAAHDCGLWVAQYADDASTGYQLHPWNEGAYACAMRQYSSHGRLPGYAGDLDLNVFYGDRTAWNKYVMCGA</sequence>